<dbReference type="Proteomes" id="UP000198281">
    <property type="component" value="Unassembled WGS sequence"/>
</dbReference>
<dbReference type="SUPFAM" id="SSF74653">
    <property type="entry name" value="TolA/TonB C-terminal domain"/>
    <property type="match status" value="1"/>
</dbReference>
<evidence type="ECO:0000313" key="2">
    <source>
        <dbReference type="EMBL" id="SNS81073.1"/>
    </source>
</evidence>
<dbReference type="AlphaFoldDB" id="A0A239HJS1"/>
<dbReference type="InterPro" id="IPR037682">
    <property type="entry name" value="TonB_C"/>
</dbReference>
<dbReference type="Gene3D" id="3.30.1150.10">
    <property type="match status" value="1"/>
</dbReference>
<keyword evidence="3" id="KW-1185">Reference proteome</keyword>
<proteinExistence type="predicted"/>
<dbReference type="Pfam" id="PF03544">
    <property type="entry name" value="TonB_C"/>
    <property type="match status" value="1"/>
</dbReference>
<feature type="domain" description="TonB C-terminal" evidence="1">
    <location>
        <begin position="84"/>
        <end position="183"/>
    </location>
</feature>
<dbReference type="RefSeq" id="WP_089220321.1">
    <property type="nucleotide sequence ID" value="NZ_FZOS01000017.1"/>
</dbReference>
<reference evidence="3" key="1">
    <citation type="submission" date="2017-06" db="EMBL/GenBank/DDBJ databases">
        <authorList>
            <person name="Varghese N."/>
            <person name="Submissions S."/>
        </authorList>
    </citation>
    <scope>NUCLEOTIDE SEQUENCE [LARGE SCALE GENOMIC DNA]</scope>
    <source>
        <strain evidence="3">LNB2</strain>
    </source>
</reference>
<dbReference type="OrthoDB" id="7585155at2"/>
<name>A0A239HJS1_9SPHN</name>
<protein>
    <submittedName>
        <fullName evidence="2">TonB protein C-terminal</fullName>
    </submittedName>
</protein>
<evidence type="ECO:0000259" key="1">
    <source>
        <dbReference type="PROSITE" id="PS52015"/>
    </source>
</evidence>
<sequence>MAISFMLAMLAGANGTSPLPTDSAVVGDAYPAAVVGGATLAYRTGAQGGIDECRAIISGGSDAGDRAACEALMEQGVPKGVEPAVAIGNRALWVTTKDYPPKLMSKGAEGVTQMVYEIDDQGAIAGCVVVASSGWELLDSVACGALAKRGRYKPARFNGQAVSSIGFLRVNWPSPLKRPTSPR</sequence>
<dbReference type="PROSITE" id="PS52015">
    <property type="entry name" value="TONB_CTD"/>
    <property type="match status" value="1"/>
</dbReference>
<organism evidence="2 3">
    <name type="scientific">Edaphosphingomonas laterariae</name>
    <dbReference type="NCBI Taxonomy" id="861865"/>
    <lineage>
        <taxon>Bacteria</taxon>
        <taxon>Pseudomonadati</taxon>
        <taxon>Pseudomonadota</taxon>
        <taxon>Alphaproteobacteria</taxon>
        <taxon>Sphingomonadales</taxon>
        <taxon>Rhizorhabdaceae</taxon>
        <taxon>Edaphosphingomonas</taxon>
    </lineage>
</organism>
<evidence type="ECO:0000313" key="3">
    <source>
        <dbReference type="Proteomes" id="UP000198281"/>
    </source>
</evidence>
<gene>
    <name evidence="2" type="ORF">SAMN06295912_11739</name>
</gene>
<accession>A0A239HJS1</accession>
<dbReference type="EMBL" id="FZOS01000017">
    <property type="protein sequence ID" value="SNS81073.1"/>
    <property type="molecule type" value="Genomic_DNA"/>
</dbReference>
<dbReference type="GO" id="GO:0055085">
    <property type="term" value="P:transmembrane transport"/>
    <property type="evidence" value="ECO:0007669"/>
    <property type="project" value="InterPro"/>
</dbReference>